<evidence type="ECO:0000256" key="3">
    <source>
        <dbReference type="ARBA" id="ARBA00070757"/>
    </source>
</evidence>
<dbReference type="Gene3D" id="1.10.150.280">
    <property type="entry name" value="AF1531-like domain"/>
    <property type="match status" value="1"/>
</dbReference>
<sequence>MKHGIKALFMTLALVTVGMSHSTLAATQAGKTQTTQSKVEASTPKPPEAKAPTGGKTAEASGERVSINAASAEDLARVMNGVGLKKAQAIVSYREEYGPFKTLDDLTQVPGIGGSLVERNLAHLML</sequence>
<dbReference type="GO" id="GO:0015628">
    <property type="term" value="P:protein secretion by the type II secretion system"/>
    <property type="evidence" value="ECO:0007669"/>
    <property type="project" value="TreeGrafter"/>
</dbReference>
<dbReference type="Pfam" id="PF12836">
    <property type="entry name" value="HHH_3"/>
    <property type="match status" value="1"/>
</dbReference>
<dbReference type="PANTHER" id="PTHR21180:SF32">
    <property type="entry name" value="ENDONUCLEASE_EXONUCLEASE_PHOSPHATASE FAMILY DOMAIN-CONTAINING PROTEIN 1"/>
    <property type="match status" value="1"/>
</dbReference>
<dbReference type="RefSeq" id="WP_271280930.1">
    <property type="nucleotide sequence ID" value="NZ_JAMGZK010000035.1"/>
</dbReference>
<accession>A0A9J6PZ95</accession>
<gene>
    <name evidence="7" type="ORF">M8014_02200</name>
</gene>
<reference evidence="7" key="1">
    <citation type="submission" date="2022-05" db="EMBL/GenBank/DDBJ databases">
        <title>Description of a novel species of Leclercia; Leclercia tamurae and the Proposal for a Novel Genus Silvania gen. nov. Containing Two Novel Species Silvania hatchlandensis sp. nov. and Silvania confinis sp. nov. Isolated from the Rhizosphere of Oak.</title>
        <authorList>
            <person name="Maddock D.W."/>
            <person name="Brady C.L."/>
            <person name="Denman S."/>
            <person name="Arnold D."/>
        </authorList>
    </citation>
    <scope>NUCLEOTIDE SEQUENCE</scope>
    <source>
        <strain evidence="7">H19S6</strain>
    </source>
</reference>
<protein>
    <recommendedName>
        <fullName evidence="3">Uncharacterized protein YbaV</fullName>
    </recommendedName>
</protein>
<keyword evidence="1 5" id="KW-0732">Signal</keyword>
<evidence type="ECO:0000256" key="5">
    <source>
        <dbReference type="SAM" id="SignalP"/>
    </source>
</evidence>
<dbReference type="GO" id="GO:0003677">
    <property type="term" value="F:DNA binding"/>
    <property type="evidence" value="ECO:0007669"/>
    <property type="project" value="InterPro"/>
</dbReference>
<organism evidence="7 8">
    <name type="scientific">Silvania hatchlandensis</name>
    <dbReference type="NCBI Taxonomy" id="2926469"/>
    <lineage>
        <taxon>Bacteria</taxon>
        <taxon>Pseudomonadati</taxon>
        <taxon>Pseudomonadota</taxon>
        <taxon>Gammaproteobacteria</taxon>
        <taxon>Enterobacterales</taxon>
        <taxon>Enterobacteriaceae</taxon>
        <taxon>Silvania</taxon>
    </lineage>
</organism>
<dbReference type="SMART" id="SM00278">
    <property type="entry name" value="HhH1"/>
    <property type="match status" value="2"/>
</dbReference>
<dbReference type="FunFam" id="1.10.150.280:FF:000001">
    <property type="entry name" value="Competence protein ComEA helix-hairpin-helix repeat region"/>
    <property type="match status" value="1"/>
</dbReference>
<proteinExistence type="predicted"/>
<feature type="signal peptide" evidence="5">
    <location>
        <begin position="1"/>
        <end position="25"/>
    </location>
</feature>
<name>A0A9J6PZ95_9ENTR</name>
<keyword evidence="2" id="KW-0677">Repeat</keyword>
<dbReference type="AlphaFoldDB" id="A0A9J6PZ95"/>
<evidence type="ECO:0000259" key="6">
    <source>
        <dbReference type="SMART" id="SM00278"/>
    </source>
</evidence>
<dbReference type="Proteomes" id="UP001063816">
    <property type="component" value="Unassembled WGS sequence"/>
</dbReference>
<dbReference type="GO" id="GO:0006281">
    <property type="term" value="P:DNA repair"/>
    <property type="evidence" value="ECO:0007669"/>
    <property type="project" value="InterPro"/>
</dbReference>
<evidence type="ECO:0000313" key="7">
    <source>
        <dbReference type="EMBL" id="MCU6663155.1"/>
    </source>
</evidence>
<feature type="domain" description="Helix-hairpin-helix DNA-binding motif class 1" evidence="6">
    <location>
        <begin position="74"/>
        <end position="93"/>
    </location>
</feature>
<keyword evidence="8" id="KW-1185">Reference proteome</keyword>
<feature type="compositionally biased region" description="Low complexity" evidence="4">
    <location>
        <begin position="25"/>
        <end position="36"/>
    </location>
</feature>
<dbReference type="GO" id="GO:0015627">
    <property type="term" value="C:type II protein secretion system complex"/>
    <property type="evidence" value="ECO:0007669"/>
    <property type="project" value="TreeGrafter"/>
</dbReference>
<dbReference type="InterPro" id="IPR003583">
    <property type="entry name" value="Hlx-hairpin-Hlx_DNA-bd_motif"/>
</dbReference>
<evidence type="ECO:0000313" key="8">
    <source>
        <dbReference type="Proteomes" id="UP001063816"/>
    </source>
</evidence>
<feature type="region of interest" description="Disordered" evidence="4">
    <location>
        <begin position="25"/>
        <end position="64"/>
    </location>
</feature>
<evidence type="ECO:0000256" key="4">
    <source>
        <dbReference type="SAM" id="MobiDB-lite"/>
    </source>
</evidence>
<feature type="domain" description="Helix-hairpin-helix DNA-binding motif class 1" evidence="6">
    <location>
        <begin position="104"/>
        <end position="123"/>
    </location>
</feature>
<dbReference type="InterPro" id="IPR004509">
    <property type="entry name" value="Competence_ComEA_HhH"/>
</dbReference>
<dbReference type="NCBIfam" id="TIGR00426">
    <property type="entry name" value="competence protein ComEA helix-hairpin-helix repeat region"/>
    <property type="match status" value="1"/>
</dbReference>
<dbReference type="InterPro" id="IPR051675">
    <property type="entry name" value="Endo/Exo/Phosphatase_dom_1"/>
</dbReference>
<comment type="caution">
    <text evidence="7">The sequence shown here is derived from an EMBL/GenBank/DDBJ whole genome shotgun (WGS) entry which is preliminary data.</text>
</comment>
<dbReference type="PANTHER" id="PTHR21180">
    <property type="entry name" value="ENDONUCLEASE/EXONUCLEASE/PHOSPHATASE FAMILY DOMAIN-CONTAINING PROTEIN 1"/>
    <property type="match status" value="1"/>
</dbReference>
<dbReference type="InterPro" id="IPR010994">
    <property type="entry name" value="RuvA_2-like"/>
</dbReference>
<feature type="chain" id="PRO_5039935843" description="Uncharacterized protein YbaV" evidence="5">
    <location>
        <begin position="26"/>
        <end position="126"/>
    </location>
</feature>
<dbReference type="EMBL" id="JAMGZK010000035">
    <property type="protein sequence ID" value="MCU6663155.1"/>
    <property type="molecule type" value="Genomic_DNA"/>
</dbReference>
<evidence type="ECO:0000256" key="2">
    <source>
        <dbReference type="ARBA" id="ARBA00022737"/>
    </source>
</evidence>
<dbReference type="SUPFAM" id="SSF47781">
    <property type="entry name" value="RuvA domain 2-like"/>
    <property type="match status" value="1"/>
</dbReference>
<evidence type="ECO:0000256" key="1">
    <source>
        <dbReference type="ARBA" id="ARBA00022729"/>
    </source>
</evidence>